<accession>A0AB34KNT7</accession>
<dbReference type="InterPro" id="IPR013083">
    <property type="entry name" value="Znf_RING/FYVE/PHD"/>
</dbReference>
<protein>
    <recommendedName>
        <fullName evidence="8">GID complex catalytic subunit 2</fullName>
    </recommendedName>
    <alternativeName>
        <fullName evidence="7">Glucose-induced degradation protein 2</fullName>
    </alternativeName>
</protein>
<dbReference type="AlphaFoldDB" id="A0AB34KNT7"/>
<keyword evidence="13" id="KW-1185">Reference proteome</keyword>
<dbReference type="InterPro" id="IPR037683">
    <property type="entry name" value="Rmd5_dRing"/>
</dbReference>
<dbReference type="GO" id="GO:0005737">
    <property type="term" value="C:cytoplasm"/>
    <property type="evidence" value="ECO:0007669"/>
    <property type="project" value="UniProtKB-SubCell"/>
</dbReference>
<comment type="caution">
    <text evidence="12">The sequence shown here is derived from an EMBL/GenBank/DDBJ whole genome shotgun (WGS) entry which is preliminary data.</text>
</comment>
<name>A0AB34KNT7_9PEZI</name>
<dbReference type="Pfam" id="PF13445">
    <property type="entry name" value="zf-RING_UBOX"/>
    <property type="match status" value="1"/>
</dbReference>
<reference evidence="12 13" key="1">
    <citation type="journal article" date="2020" name="Microbiol. Resour. Announc.">
        <title>Draft Genome Sequence of a Cladosporium Species Isolated from the Mesophotic Ascidian Didemnum maculosum.</title>
        <authorList>
            <person name="Gioti A."/>
            <person name="Siaperas R."/>
            <person name="Nikolaivits E."/>
            <person name="Le Goff G."/>
            <person name="Ouazzani J."/>
            <person name="Kotoulas G."/>
            <person name="Topakas E."/>
        </authorList>
    </citation>
    <scope>NUCLEOTIDE SEQUENCE [LARGE SCALE GENOMIC DNA]</scope>
    <source>
        <strain evidence="12 13">TM138-S3</strain>
    </source>
</reference>
<dbReference type="GeneID" id="96007637"/>
<dbReference type="GO" id="GO:0043161">
    <property type="term" value="P:proteasome-mediated ubiquitin-dependent protein catabolic process"/>
    <property type="evidence" value="ECO:0007669"/>
    <property type="project" value="InterPro"/>
</dbReference>
<gene>
    <name evidence="12" type="ORF">WHR41_06194</name>
</gene>
<dbReference type="Pfam" id="PF10607">
    <property type="entry name" value="CTLH"/>
    <property type="match status" value="1"/>
</dbReference>
<evidence type="ECO:0000256" key="3">
    <source>
        <dbReference type="ARBA" id="ARBA00022723"/>
    </source>
</evidence>
<dbReference type="FunFam" id="3.30.40.10:FF:000143">
    <property type="entry name" value="Regulator of gluconeogenesis Rmd5"/>
    <property type="match status" value="1"/>
</dbReference>
<dbReference type="SMART" id="SM00668">
    <property type="entry name" value="CTLH"/>
    <property type="match status" value="1"/>
</dbReference>
<dbReference type="PROSITE" id="PS51867">
    <property type="entry name" value="ZF_RING_GID"/>
    <property type="match status" value="1"/>
</dbReference>
<evidence type="ECO:0000256" key="2">
    <source>
        <dbReference type="ARBA" id="ARBA00022490"/>
    </source>
</evidence>
<dbReference type="InterPro" id="IPR006595">
    <property type="entry name" value="CTLH_C"/>
</dbReference>
<comment type="subcellular location">
    <subcellularLocation>
        <location evidence="1">Cytoplasm</location>
    </subcellularLocation>
</comment>
<feature type="zinc finger region" description="RING-Gid-type" evidence="9">
    <location>
        <begin position="381"/>
        <end position="423"/>
    </location>
</feature>
<evidence type="ECO:0000313" key="12">
    <source>
        <dbReference type="EMBL" id="KAL1584980.1"/>
    </source>
</evidence>
<proteinExistence type="inferred from homology"/>
<dbReference type="InterPro" id="IPR024964">
    <property type="entry name" value="CTLH/CRA"/>
</dbReference>
<dbReference type="GO" id="GO:0061630">
    <property type="term" value="F:ubiquitin protein ligase activity"/>
    <property type="evidence" value="ECO:0007669"/>
    <property type="project" value="InterPro"/>
</dbReference>
<dbReference type="SUPFAM" id="SSF57850">
    <property type="entry name" value="RING/U-box"/>
    <property type="match status" value="1"/>
</dbReference>
<dbReference type="InterPro" id="IPR045098">
    <property type="entry name" value="Fyv10_fam"/>
</dbReference>
<sequence>MEGIIAAHEQLEKRGNLAKTIQDVQKTIDLLQNARDSVANDPDSAALTMAKLKQPVKQSFDKLDDDLKDVNKGLNQYSKALDKKFKKNALPTASTKPLAEQPDLINRAIVMHLLREGKFEVANTLVSQLNERARSGQDDGMEDRRPRPISNVGDAIKSWVQELAYPEAWEAEGGMEMGSPTGRERGWLQEKFTEMYHILDSLRNQHDLGPAIEWAKSHSRELEQRGSNLEFELGRLKFVELFTSEDVMSDDPWEGPTRALEYARTVFPNFSARYIRETSNLLGSLAFSANLEQSPYEAMFFNQSAWEEASASFTREFCGLLGLSEKSPLYTAVTAGGIALPVLEKVERVMAQTRGQWTSVNELPVETPLPTGFRFHSIFVCPVSKEQGTDANPPMMLPCGHALAKESLDAHARGKPRMKCPYCPVECAPKEAKRLFI</sequence>
<keyword evidence="2" id="KW-0963">Cytoplasm</keyword>
<dbReference type="PANTHER" id="PTHR12170">
    <property type="entry name" value="MACROPHAGE ERYTHROBLAST ATTACHER-RELATED"/>
    <property type="match status" value="1"/>
</dbReference>
<feature type="domain" description="CTLH" evidence="10">
    <location>
        <begin position="191"/>
        <end position="249"/>
    </location>
</feature>
<evidence type="ECO:0000256" key="1">
    <source>
        <dbReference type="ARBA" id="ARBA00004496"/>
    </source>
</evidence>
<dbReference type="PROSITE" id="PS50897">
    <property type="entry name" value="CTLH"/>
    <property type="match status" value="1"/>
</dbReference>
<evidence type="ECO:0000256" key="4">
    <source>
        <dbReference type="ARBA" id="ARBA00022771"/>
    </source>
</evidence>
<dbReference type="GO" id="GO:0034657">
    <property type="term" value="C:GID complex"/>
    <property type="evidence" value="ECO:0007669"/>
    <property type="project" value="TreeGrafter"/>
</dbReference>
<dbReference type="InterPro" id="IPR027370">
    <property type="entry name" value="Znf-RING_euk"/>
</dbReference>
<dbReference type="RefSeq" id="XP_069228086.1">
    <property type="nucleotide sequence ID" value="XM_069374799.1"/>
</dbReference>
<evidence type="ECO:0000259" key="10">
    <source>
        <dbReference type="PROSITE" id="PS50897"/>
    </source>
</evidence>
<feature type="domain" description="RING-Gid-type" evidence="11">
    <location>
        <begin position="381"/>
        <end position="423"/>
    </location>
</feature>
<evidence type="ECO:0000256" key="5">
    <source>
        <dbReference type="ARBA" id="ARBA00022833"/>
    </source>
</evidence>
<dbReference type="InterPro" id="IPR044063">
    <property type="entry name" value="ZF_RING_GID"/>
</dbReference>
<dbReference type="GO" id="GO:0005634">
    <property type="term" value="C:nucleus"/>
    <property type="evidence" value="ECO:0007669"/>
    <property type="project" value="TreeGrafter"/>
</dbReference>
<dbReference type="Gene3D" id="3.30.40.10">
    <property type="entry name" value="Zinc/RING finger domain, C3HC4 (zinc finger)"/>
    <property type="match status" value="1"/>
</dbReference>
<evidence type="ECO:0000256" key="8">
    <source>
        <dbReference type="ARBA" id="ARBA00080744"/>
    </source>
</evidence>
<evidence type="ECO:0000313" key="13">
    <source>
        <dbReference type="Proteomes" id="UP000803884"/>
    </source>
</evidence>
<evidence type="ECO:0000256" key="7">
    <source>
        <dbReference type="ARBA" id="ARBA00075398"/>
    </source>
</evidence>
<dbReference type="EMBL" id="JAAQHG020000022">
    <property type="protein sequence ID" value="KAL1584980.1"/>
    <property type="molecule type" value="Genomic_DNA"/>
</dbReference>
<evidence type="ECO:0000256" key="9">
    <source>
        <dbReference type="PROSITE-ProRule" id="PRU01215"/>
    </source>
</evidence>
<dbReference type="Proteomes" id="UP000803884">
    <property type="component" value="Unassembled WGS sequence"/>
</dbReference>
<dbReference type="PANTHER" id="PTHR12170:SF3">
    <property type="entry name" value="GH10162P"/>
    <property type="match status" value="1"/>
</dbReference>
<evidence type="ECO:0000256" key="6">
    <source>
        <dbReference type="ARBA" id="ARBA00061136"/>
    </source>
</evidence>
<keyword evidence="5" id="KW-0862">Zinc</keyword>
<dbReference type="SMART" id="SM00757">
    <property type="entry name" value="CRA"/>
    <property type="match status" value="1"/>
</dbReference>
<keyword evidence="4 9" id="KW-0863">Zinc-finger</keyword>
<organism evidence="12 13">
    <name type="scientific">Cladosporium halotolerans</name>
    <dbReference type="NCBI Taxonomy" id="1052096"/>
    <lineage>
        <taxon>Eukaryota</taxon>
        <taxon>Fungi</taxon>
        <taxon>Dikarya</taxon>
        <taxon>Ascomycota</taxon>
        <taxon>Pezizomycotina</taxon>
        <taxon>Dothideomycetes</taxon>
        <taxon>Dothideomycetidae</taxon>
        <taxon>Cladosporiales</taxon>
        <taxon>Cladosporiaceae</taxon>
        <taxon>Cladosporium</taxon>
    </lineage>
</organism>
<evidence type="ECO:0000259" key="11">
    <source>
        <dbReference type="PROSITE" id="PS51867"/>
    </source>
</evidence>
<dbReference type="GO" id="GO:0008270">
    <property type="term" value="F:zinc ion binding"/>
    <property type="evidence" value="ECO:0007669"/>
    <property type="project" value="UniProtKB-KW"/>
</dbReference>
<dbReference type="CDD" id="cd16652">
    <property type="entry name" value="dRING_Rmd5p-like"/>
    <property type="match status" value="1"/>
</dbReference>
<dbReference type="InterPro" id="IPR013144">
    <property type="entry name" value="CRA_dom"/>
</dbReference>
<comment type="similarity">
    <text evidence="6">Belongs to the RMD5/GID2 family.</text>
</comment>
<keyword evidence="3" id="KW-0479">Metal-binding</keyword>